<dbReference type="NCBIfam" id="TIGR01087">
    <property type="entry name" value="murD"/>
    <property type="match status" value="1"/>
</dbReference>
<dbReference type="GO" id="GO:0008360">
    <property type="term" value="P:regulation of cell shape"/>
    <property type="evidence" value="ECO:0007669"/>
    <property type="project" value="UniProtKB-KW"/>
</dbReference>
<dbReference type="GO" id="GO:0005737">
    <property type="term" value="C:cytoplasm"/>
    <property type="evidence" value="ECO:0007669"/>
    <property type="project" value="UniProtKB-SubCell"/>
</dbReference>
<keyword evidence="17 18" id="KW-0131">Cell cycle</keyword>
<dbReference type="GO" id="GO:0051301">
    <property type="term" value="P:cell division"/>
    <property type="evidence" value="ECO:0007669"/>
    <property type="project" value="UniProtKB-KW"/>
</dbReference>
<dbReference type="EMBL" id="BMEL01000001">
    <property type="protein sequence ID" value="GGF11755.1"/>
    <property type="molecule type" value="Genomic_DNA"/>
</dbReference>
<gene>
    <name evidence="17 21" type="primary">murD</name>
    <name evidence="21" type="ORF">GCM10010954_07950</name>
</gene>
<keyword evidence="13 17" id="KW-0961">Cell wall biogenesis/degradation</keyword>
<evidence type="ECO:0000256" key="12">
    <source>
        <dbReference type="ARBA" id="ARBA00022984"/>
    </source>
</evidence>
<dbReference type="Pfam" id="PF02875">
    <property type="entry name" value="Mur_ligase_C"/>
    <property type="match status" value="1"/>
</dbReference>
<reference evidence="21" key="1">
    <citation type="journal article" date="2014" name="Int. J. Syst. Evol. Microbiol.">
        <title>Complete genome sequence of Corynebacterium casei LMG S-19264T (=DSM 44701T), isolated from a smear-ripened cheese.</title>
        <authorList>
            <consortium name="US DOE Joint Genome Institute (JGI-PGF)"/>
            <person name="Walter F."/>
            <person name="Albersmeier A."/>
            <person name="Kalinowski J."/>
            <person name="Ruckert C."/>
        </authorList>
    </citation>
    <scope>NUCLEOTIDE SEQUENCE</scope>
    <source>
        <strain evidence="21">CGMCC 1.12153</strain>
    </source>
</reference>
<evidence type="ECO:0000256" key="7">
    <source>
        <dbReference type="ARBA" id="ARBA00022490"/>
    </source>
</evidence>
<keyword evidence="7 17" id="KW-0963">Cytoplasm</keyword>
<dbReference type="Pfam" id="PF21799">
    <property type="entry name" value="MurD-like_N"/>
    <property type="match status" value="1"/>
</dbReference>
<feature type="domain" description="Mur ligase C-terminal" evidence="19">
    <location>
        <begin position="313"/>
        <end position="426"/>
    </location>
</feature>
<evidence type="ECO:0000256" key="8">
    <source>
        <dbReference type="ARBA" id="ARBA00022598"/>
    </source>
</evidence>
<accession>A0A917AZ25</accession>
<feature type="domain" description="Mur ligase central" evidence="20">
    <location>
        <begin position="118"/>
        <end position="291"/>
    </location>
</feature>
<dbReference type="RefSeq" id="WP_188376163.1">
    <property type="nucleotide sequence ID" value="NZ_BMEL01000001.1"/>
</dbReference>
<proteinExistence type="inferred from homology"/>
<evidence type="ECO:0000256" key="17">
    <source>
        <dbReference type="HAMAP-Rule" id="MF_00639"/>
    </source>
</evidence>
<comment type="catalytic activity">
    <reaction evidence="16 17 18">
        <text>UDP-N-acetyl-alpha-D-muramoyl-L-alanine + D-glutamate + ATP = UDP-N-acetyl-alpha-D-muramoyl-L-alanyl-D-glutamate + ADP + phosphate + H(+)</text>
        <dbReference type="Rhea" id="RHEA:16429"/>
        <dbReference type="ChEBI" id="CHEBI:15378"/>
        <dbReference type="ChEBI" id="CHEBI:29986"/>
        <dbReference type="ChEBI" id="CHEBI:30616"/>
        <dbReference type="ChEBI" id="CHEBI:43474"/>
        <dbReference type="ChEBI" id="CHEBI:83898"/>
        <dbReference type="ChEBI" id="CHEBI:83900"/>
        <dbReference type="ChEBI" id="CHEBI:456216"/>
        <dbReference type="EC" id="6.3.2.9"/>
    </reaction>
</comment>
<dbReference type="InterPro" id="IPR036565">
    <property type="entry name" value="Mur-like_cat_sf"/>
</dbReference>
<dbReference type="InterPro" id="IPR004101">
    <property type="entry name" value="Mur_ligase_C"/>
</dbReference>
<evidence type="ECO:0000256" key="9">
    <source>
        <dbReference type="ARBA" id="ARBA00022741"/>
    </source>
</evidence>
<evidence type="ECO:0000256" key="3">
    <source>
        <dbReference type="ARBA" id="ARBA00004752"/>
    </source>
</evidence>
<dbReference type="SUPFAM" id="SSF53244">
    <property type="entry name" value="MurD-like peptide ligases, peptide-binding domain"/>
    <property type="match status" value="1"/>
</dbReference>
<dbReference type="InterPro" id="IPR036615">
    <property type="entry name" value="Mur_ligase_C_dom_sf"/>
</dbReference>
<comment type="function">
    <text evidence="1 17 18">Cell wall formation. Catalyzes the addition of glutamate to the nucleotide precursor UDP-N-acetylmuramoyl-L-alanine (UMA).</text>
</comment>
<dbReference type="GO" id="GO:0005524">
    <property type="term" value="F:ATP binding"/>
    <property type="evidence" value="ECO:0007669"/>
    <property type="project" value="UniProtKB-UniRule"/>
</dbReference>
<dbReference type="SUPFAM" id="SSF51984">
    <property type="entry name" value="MurCD N-terminal domain"/>
    <property type="match status" value="1"/>
</dbReference>
<dbReference type="HAMAP" id="MF_00639">
    <property type="entry name" value="MurD"/>
    <property type="match status" value="1"/>
</dbReference>
<keyword evidence="11 17" id="KW-0133">Cell shape</keyword>
<evidence type="ECO:0000259" key="20">
    <source>
        <dbReference type="Pfam" id="PF08245"/>
    </source>
</evidence>
<comment type="subcellular location">
    <subcellularLocation>
        <location evidence="2 17 18">Cytoplasm</location>
    </subcellularLocation>
</comment>
<dbReference type="GO" id="GO:0008764">
    <property type="term" value="F:UDP-N-acetylmuramoylalanine-D-glutamate ligase activity"/>
    <property type="evidence" value="ECO:0007669"/>
    <property type="project" value="UniProtKB-UniRule"/>
</dbReference>
<evidence type="ECO:0000256" key="16">
    <source>
        <dbReference type="ARBA" id="ARBA00047632"/>
    </source>
</evidence>
<evidence type="ECO:0000256" key="4">
    <source>
        <dbReference type="ARBA" id="ARBA00010416"/>
    </source>
</evidence>
<evidence type="ECO:0000256" key="14">
    <source>
        <dbReference type="ARBA" id="ARBA00030398"/>
    </source>
</evidence>
<sequence length="449" mass="49507">MKQLNTNAFPYTKVFVLGLAKSGSAAAHLLLDSGLDVTVNDLKADENSADITELKDKGAYVVTGSHPLHLLDDIELVVKNPGIPYENPMIKEAEKRRIPIVTEVELAGQLHEGNLIGVTGSNGKTTTTTLIYEFMKENQSPVKIAGNIGEVSCEVARTTSEDETMVVELSSFQLLGIEKFSPHIAVLLNLFEAHLDYHHSLENYHAAKANIVKNQSAEDYFVYNADDPAIVSYLKSAPSRLVPFSIKKKVDGSWRDEEAIYFKEEKIMDRKDIVLVGEHNLSNILAAIAAAKLSDVSNEAIRRVLTTFKGVEHRMEFVTKKHQIYFYNDSKATNILATTNALKAFDQPVVLLAGGLDRGNEFDELIDPLVNVKALVVFGETAQKIADAGKKAGISSIAFAETMNEAVKAAYSFAESEEVILLSPACASWDQYKTFEERGHMFKEAVHKL</sequence>
<evidence type="ECO:0000256" key="10">
    <source>
        <dbReference type="ARBA" id="ARBA00022840"/>
    </source>
</evidence>
<dbReference type="Proteomes" id="UP000660110">
    <property type="component" value="Unassembled WGS sequence"/>
</dbReference>
<dbReference type="EC" id="6.3.2.9" evidence="5 17"/>
<evidence type="ECO:0000313" key="21">
    <source>
        <dbReference type="EMBL" id="GGF11755.1"/>
    </source>
</evidence>
<dbReference type="Gene3D" id="3.90.190.20">
    <property type="entry name" value="Mur ligase, C-terminal domain"/>
    <property type="match status" value="1"/>
</dbReference>
<reference evidence="21" key="2">
    <citation type="submission" date="2020-09" db="EMBL/GenBank/DDBJ databases">
        <authorList>
            <person name="Sun Q."/>
            <person name="Zhou Y."/>
        </authorList>
    </citation>
    <scope>NUCLEOTIDE SEQUENCE</scope>
    <source>
        <strain evidence="21">CGMCC 1.12153</strain>
    </source>
</reference>
<dbReference type="SUPFAM" id="SSF53623">
    <property type="entry name" value="MurD-like peptide ligases, catalytic domain"/>
    <property type="match status" value="1"/>
</dbReference>
<keyword evidence="17 18" id="KW-0132">Cell division</keyword>
<dbReference type="Gene3D" id="3.40.1190.10">
    <property type="entry name" value="Mur-like, catalytic domain"/>
    <property type="match status" value="1"/>
</dbReference>
<evidence type="ECO:0000256" key="18">
    <source>
        <dbReference type="RuleBase" id="RU003664"/>
    </source>
</evidence>
<feature type="binding site" evidence="17">
    <location>
        <begin position="120"/>
        <end position="126"/>
    </location>
    <ligand>
        <name>ATP</name>
        <dbReference type="ChEBI" id="CHEBI:30616"/>
    </ligand>
</feature>
<evidence type="ECO:0000256" key="15">
    <source>
        <dbReference type="ARBA" id="ARBA00032324"/>
    </source>
</evidence>
<keyword evidence="12 17" id="KW-0573">Peptidoglycan synthesis</keyword>
<evidence type="ECO:0000313" key="22">
    <source>
        <dbReference type="Proteomes" id="UP000660110"/>
    </source>
</evidence>
<keyword evidence="9 17" id="KW-0547">Nucleotide-binding</keyword>
<evidence type="ECO:0000256" key="2">
    <source>
        <dbReference type="ARBA" id="ARBA00004496"/>
    </source>
</evidence>
<dbReference type="GO" id="GO:0071555">
    <property type="term" value="P:cell wall organization"/>
    <property type="evidence" value="ECO:0007669"/>
    <property type="project" value="UniProtKB-KW"/>
</dbReference>
<dbReference type="PANTHER" id="PTHR43692">
    <property type="entry name" value="UDP-N-ACETYLMURAMOYLALANINE--D-GLUTAMATE LIGASE"/>
    <property type="match status" value="1"/>
</dbReference>
<evidence type="ECO:0000259" key="19">
    <source>
        <dbReference type="Pfam" id="PF02875"/>
    </source>
</evidence>
<dbReference type="Pfam" id="PF08245">
    <property type="entry name" value="Mur_ligase_M"/>
    <property type="match status" value="1"/>
</dbReference>
<evidence type="ECO:0000256" key="5">
    <source>
        <dbReference type="ARBA" id="ARBA00012212"/>
    </source>
</evidence>
<comment type="similarity">
    <text evidence="4 17">Belongs to the MurCDEF family.</text>
</comment>
<evidence type="ECO:0000256" key="6">
    <source>
        <dbReference type="ARBA" id="ARBA00015655"/>
    </source>
</evidence>
<keyword evidence="10 17" id="KW-0067">ATP-binding</keyword>
<dbReference type="PANTHER" id="PTHR43692:SF1">
    <property type="entry name" value="UDP-N-ACETYLMURAMOYLALANINE--D-GLUTAMATE LIGASE"/>
    <property type="match status" value="1"/>
</dbReference>
<dbReference type="Gene3D" id="3.40.50.720">
    <property type="entry name" value="NAD(P)-binding Rossmann-like Domain"/>
    <property type="match status" value="1"/>
</dbReference>
<evidence type="ECO:0000256" key="1">
    <source>
        <dbReference type="ARBA" id="ARBA00002734"/>
    </source>
</evidence>
<comment type="caution">
    <text evidence="21">The sequence shown here is derived from an EMBL/GenBank/DDBJ whole genome shotgun (WGS) entry which is preliminary data.</text>
</comment>
<dbReference type="AlphaFoldDB" id="A0A917AZ25"/>
<dbReference type="InterPro" id="IPR005762">
    <property type="entry name" value="MurD"/>
</dbReference>
<keyword evidence="8 17" id="KW-0436">Ligase</keyword>
<keyword evidence="22" id="KW-1185">Reference proteome</keyword>
<evidence type="ECO:0000256" key="13">
    <source>
        <dbReference type="ARBA" id="ARBA00023316"/>
    </source>
</evidence>
<protein>
    <recommendedName>
        <fullName evidence="6 17">UDP-N-acetylmuramoylalanine--D-glutamate ligase</fullName>
        <ecNumber evidence="5 17">6.3.2.9</ecNumber>
    </recommendedName>
    <alternativeName>
        <fullName evidence="15 17">D-glutamic acid-adding enzyme</fullName>
    </alternativeName>
    <alternativeName>
        <fullName evidence="14 17">UDP-N-acetylmuramoyl-L-alanyl-D-glutamate synthetase</fullName>
    </alternativeName>
</protein>
<dbReference type="InterPro" id="IPR013221">
    <property type="entry name" value="Mur_ligase_cen"/>
</dbReference>
<evidence type="ECO:0000256" key="11">
    <source>
        <dbReference type="ARBA" id="ARBA00022960"/>
    </source>
</evidence>
<comment type="pathway">
    <text evidence="3 17 18">Cell wall biogenesis; peptidoglycan biosynthesis.</text>
</comment>
<organism evidence="21 22">
    <name type="scientific">Halobacillus andaensis</name>
    <dbReference type="NCBI Taxonomy" id="1176239"/>
    <lineage>
        <taxon>Bacteria</taxon>
        <taxon>Bacillati</taxon>
        <taxon>Bacillota</taxon>
        <taxon>Bacilli</taxon>
        <taxon>Bacillales</taxon>
        <taxon>Bacillaceae</taxon>
        <taxon>Halobacillus</taxon>
    </lineage>
</organism>
<name>A0A917AZ25_HALAA</name>
<dbReference type="GO" id="GO:0009252">
    <property type="term" value="P:peptidoglycan biosynthetic process"/>
    <property type="evidence" value="ECO:0007669"/>
    <property type="project" value="UniProtKB-UniRule"/>
</dbReference>